<gene>
    <name evidence="2" type="ORF">PPROV_000364400</name>
</gene>
<reference evidence="2" key="1">
    <citation type="submission" date="2020-10" db="EMBL/GenBank/DDBJ databases">
        <title>Unveiling of a novel bifunctional photoreceptor, Dualchrome1, isolated from a cosmopolitan green alga.</title>
        <authorList>
            <person name="Suzuki S."/>
            <person name="Kawachi M."/>
        </authorList>
    </citation>
    <scope>NUCLEOTIDE SEQUENCE</scope>
    <source>
        <strain evidence="2">NIES 2893</strain>
    </source>
</reference>
<evidence type="ECO:0000256" key="1">
    <source>
        <dbReference type="SAM" id="MobiDB-lite"/>
    </source>
</evidence>
<comment type="caution">
    <text evidence="2">The sequence shown here is derived from an EMBL/GenBank/DDBJ whole genome shotgun (WGS) entry which is preliminary data.</text>
</comment>
<evidence type="ECO:0000313" key="2">
    <source>
        <dbReference type="EMBL" id="GHP04892.1"/>
    </source>
</evidence>
<feature type="region of interest" description="Disordered" evidence="1">
    <location>
        <begin position="214"/>
        <end position="244"/>
    </location>
</feature>
<organism evidence="2 3">
    <name type="scientific">Pycnococcus provasolii</name>
    <dbReference type="NCBI Taxonomy" id="41880"/>
    <lineage>
        <taxon>Eukaryota</taxon>
        <taxon>Viridiplantae</taxon>
        <taxon>Chlorophyta</taxon>
        <taxon>Pseudoscourfieldiophyceae</taxon>
        <taxon>Pseudoscourfieldiales</taxon>
        <taxon>Pycnococcaceae</taxon>
        <taxon>Pycnococcus</taxon>
    </lineage>
</organism>
<dbReference type="AlphaFoldDB" id="A0A830HDX5"/>
<proteinExistence type="predicted"/>
<accession>A0A830HDX5</accession>
<protein>
    <submittedName>
        <fullName evidence="2">Sperm-tail PG-rich repeat-containing protein</fullName>
    </submittedName>
</protein>
<evidence type="ECO:0000313" key="3">
    <source>
        <dbReference type="Proteomes" id="UP000660262"/>
    </source>
</evidence>
<dbReference type="Proteomes" id="UP000660262">
    <property type="component" value="Unassembled WGS sequence"/>
</dbReference>
<sequence length="285" mass="29542">MAPTATPALSPIGWQKGKTVIGTLKRGAPAATLRENTGAKSTSSIPTKYETVLSTTPVEQDAFGTRTQRFSHAENDLPGPGKYYKPRKAMFEYDNSQSSQVHPSISKRGFGGFASRSNRLPRPAVGSGPGPMAYNHMAIIQSKAPRQEHNKAMTSSSFAQPLDNVGPPLMPLYVTDAGPGPGSYVGVSNAVSVAPASAAVSVFASTSDRLVTSKDARSASKLPGPGQYASSRGVGDTTRRGNMAPALKANAGGHKTVSLAAPSVIYGDVMPHITPGPGSYEVGSS</sequence>
<keyword evidence="3" id="KW-1185">Reference proteome</keyword>
<name>A0A830HDX5_9CHLO</name>
<dbReference type="EMBL" id="BNJQ01000008">
    <property type="protein sequence ID" value="GHP04892.1"/>
    <property type="molecule type" value="Genomic_DNA"/>
</dbReference>
<dbReference type="OrthoDB" id="186871at2759"/>